<protein>
    <recommendedName>
        <fullName evidence="5">Acyltransferase 3 domain-containing protein</fullName>
    </recommendedName>
</protein>
<dbReference type="EMBL" id="CP151511">
    <property type="protein sequence ID" value="WZN65205.1"/>
    <property type="molecule type" value="Genomic_DNA"/>
</dbReference>
<feature type="transmembrane region" description="Helical" evidence="2">
    <location>
        <begin position="270"/>
        <end position="288"/>
    </location>
</feature>
<evidence type="ECO:0000256" key="1">
    <source>
        <dbReference type="SAM" id="MobiDB-lite"/>
    </source>
</evidence>
<feature type="transmembrane region" description="Helical" evidence="2">
    <location>
        <begin position="373"/>
        <end position="393"/>
    </location>
</feature>
<feature type="transmembrane region" description="Helical" evidence="2">
    <location>
        <begin position="12"/>
        <end position="33"/>
    </location>
</feature>
<organism evidence="3 4">
    <name type="scientific">Chloropicon roscoffensis</name>
    <dbReference type="NCBI Taxonomy" id="1461544"/>
    <lineage>
        <taxon>Eukaryota</taxon>
        <taxon>Viridiplantae</taxon>
        <taxon>Chlorophyta</taxon>
        <taxon>Chloropicophyceae</taxon>
        <taxon>Chloropicales</taxon>
        <taxon>Chloropicaceae</taxon>
        <taxon>Chloropicon</taxon>
    </lineage>
</organism>
<evidence type="ECO:0000256" key="2">
    <source>
        <dbReference type="SAM" id="Phobius"/>
    </source>
</evidence>
<keyword evidence="4" id="KW-1185">Reference proteome</keyword>
<keyword evidence="2" id="KW-1133">Transmembrane helix</keyword>
<feature type="transmembrane region" description="Helical" evidence="2">
    <location>
        <begin position="300"/>
        <end position="321"/>
    </location>
</feature>
<feature type="transmembrane region" description="Helical" evidence="2">
    <location>
        <begin position="237"/>
        <end position="258"/>
    </location>
</feature>
<feature type="compositionally biased region" description="Polar residues" evidence="1">
    <location>
        <begin position="88"/>
        <end position="99"/>
    </location>
</feature>
<feature type="transmembrane region" description="Helical" evidence="2">
    <location>
        <begin position="405"/>
        <end position="423"/>
    </location>
</feature>
<sequence length="529" mass="58267">MTSARPGDSPEVAPWLPTLTSLLFFAEAAWRIAAPGTSAPQRASAYFNAANFLALGMLGLCCVYWPTLSKWLPRRDENENEIEDKTQQVELENSPSLMDTEQRVVVESGEATPSDEGGGRPDGAPEGPDAVPRGQQTEDVRPAAKAYLSSLTAFLVFMTVTNHVVKAFSEASLDRGLPQTEGVESFVTGAAWFLLTDQKSFIATLFLLAGLYCPEILDRKGLRGFVINAQVRLGGAWVLYSALLGPLTIMWGLDYLSLPLKYLYSSGPTWAVLWLLNFSIAYALIAQIAPTVKWSMPHPFVLLLAGLALSGVFYGMTVAAGDSRWNYFGTMNKWNYAVALYVPFFTVGVVGGRNDWLKSVEEMPAWVVWPLRLIVLGFWVTFFLATAQVTIPIPGLSLDSGLVDSIAPPLYATVVSLNLLFLFNRISSSGKGQSKFMSNMGDAAYLVYVIQYVPMSVMLISWMEILRAAGVLISYKGTISYTYDDKGEPQLLSKGAVWGGFFFVLVLTQLIVWPLSFYLRKLPVMNKMF</sequence>
<keyword evidence="2" id="KW-0812">Transmembrane</keyword>
<evidence type="ECO:0008006" key="5">
    <source>
        <dbReference type="Google" id="ProtNLM"/>
    </source>
</evidence>
<feature type="transmembrane region" description="Helical" evidence="2">
    <location>
        <begin position="146"/>
        <end position="165"/>
    </location>
</feature>
<feature type="transmembrane region" description="Helical" evidence="2">
    <location>
        <begin position="333"/>
        <end position="352"/>
    </location>
</feature>
<evidence type="ECO:0000313" key="3">
    <source>
        <dbReference type="EMBL" id="WZN65205.1"/>
    </source>
</evidence>
<feature type="transmembrane region" description="Helical" evidence="2">
    <location>
        <begin position="443"/>
        <end position="463"/>
    </location>
</feature>
<feature type="transmembrane region" description="Helical" evidence="2">
    <location>
        <begin position="496"/>
        <end position="519"/>
    </location>
</feature>
<gene>
    <name evidence="3" type="ORF">HKI87_11g67620</name>
</gene>
<reference evidence="3 4" key="1">
    <citation type="submission" date="2024-03" db="EMBL/GenBank/DDBJ databases">
        <title>Complete genome sequence of the green alga Chloropicon roscoffensis RCC1871.</title>
        <authorList>
            <person name="Lemieux C."/>
            <person name="Pombert J.-F."/>
            <person name="Otis C."/>
            <person name="Turmel M."/>
        </authorList>
    </citation>
    <scope>NUCLEOTIDE SEQUENCE [LARGE SCALE GENOMIC DNA]</scope>
    <source>
        <strain evidence="3 4">RCC1871</strain>
    </source>
</reference>
<proteinExistence type="predicted"/>
<dbReference type="AlphaFoldDB" id="A0AAX4PGS0"/>
<dbReference type="Proteomes" id="UP001472866">
    <property type="component" value="Chromosome 11"/>
</dbReference>
<feature type="transmembrane region" description="Helical" evidence="2">
    <location>
        <begin position="45"/>
        <end position="65"/>
    </location>
</feature>
<keyword evidence="2" id="KW-0472">Membrane</keyword>
<evidence type="ECO:0000313" key="4">
    <source>
        <dbReference type="Proteomes" id="UP001472866"/>
    </source>
</evidence>
<name>A0AAX4PGS0_9CHLO</name>
<accession>A0AAX4PGS0</accession>
<feature type="region of interest" description="Disordered" evidence="1">
    <location>
        <begin position="79"/>
        <end position="138"/>
    </location>
</feature>
<feature type="transmembrane region" description="Helical" evidence="2">
    <location>
        <begin position="200"/>
        <end position="217"/>
    </location>
</feature>